<sequence>METSPTSRDGARTTPAAGGWDRCPLPSSLPHWWRPEEHLQPVDGITAPPLAVVAPSVEHLVAGDAAHGDQPAHPLFPWRVSFQSIQFARLMRAIGFVNGIEVDQMCQARFHHMYI</sequence>
<name>A0A804M4U1_MAIZE</name>
<feature type="region of interest" description="Disordered" evidence="1">
    <location>
        <begin position="1"/>
        <end position="23"/>
    </location>
</feature>
<reference evidence="3" key="1">
    <citation type="submission" date="2015-12" db="EMBL/GenBank/DDBJ databases">
        <title>Update maize B73 reference genome by single molecule sequencing technologies.</title>
        <authorList>
            <consortium name="Maize Genome Sequencing Project"/>
            <person name="Ware D."/>
        </authorList>
    </citation>
    <scope>NUCLEOTIDE SEQUENCE [LARGE SCALE GENOMIC DNA]</scope>
    <source>
        <strain evidence="3">cv. B73</strain>
    </source>
</reference>
<dbReference type="EnsemblPlants" id="Zm00001eb059080_T001">
    <property type="protein sequence ID" value="Zm00001eb059080_P001"/>
    <property type="gene ID" value="Zm00001eb059080"/>
</dbReference>
<dbReference type="Proteomes" id="UP000007305">
    <property type="component" value="Chromosome 1"/>
</dbReference>
<dbReference type="Gramene" id="Zm00001eb059080_T001">
    <property type="protein sequence ID" value="Zm00001eb059080_P001"/>
    <property type="gene ID" value="Zm00001eb059080"/>
</dbReference>
<organism evidence="2 3">
    <name type="scientific">Zea mays</name>
    <name type="common">Maize</name>
    <dbReference type="NCBI Taxonomy" id="4577"/>
    <lineage>
        <taxon>Eukaryota</taxon>
        <taxon>Viridiplantae</taxon>
        <taxon>Streptophyta</taxon>
        <taxon>Embryophyta</taxon>
        <taxon>Tracheophyta</taxon>
        <taxon>Spermatophyta</taxon>
        <taxon>Magnoliopsida</taxon>
        <taxon>Liliopsida</taxon>
        <taxon>Poales</taxon>
        <taxon>Poaceae</taxon>
        <taxon>PACMAD clade</taxon>
        <taxon>Panicoideae</taxon>
        <taxon>Andropogonodae</taxon>
        <taxon>Andropogoneae</taxon>
        <taxon>Tripsacinae</taxon>
        <taxon>Zea</taxon>
    </lineage>
</organism>
<evidence type="ECO:0000313" key="3">
    <source>
        <dbReference type="Proteomes" id="UP000007305"/>
    </source>
</evidence>
<dbReference type="EnsemblPlants" id="Zm00001eb059080_T002">
    <property type="protein sequence ID" value="Zm00001eb059080_P002"/>
    <property type="gene ID" value="Zm00001eb059080"/>
</dbReference>
<dbReference type="AlphaFoldDB" id="A0A804M4U1"/>
<accession>A0A804M4U1</accession>
<dbReference type="Gramene" id="Zm00001eb059080_T002">
    <property type="protein sequence ID" value="Zm00001eb059080_P002"/>
    <property type="gene ID" value="Zm00001eb059080"/>
</dbReference>
<reference evidence="2" key="3">
    <citation type="submission" date="2021-05" db="UniProtKB">
        <authorList>
            <consortium name="EnsemblPlants"/>
        </authorList>
    </citation>
    <scope>IDENTIFICATION</scope>
    <source>
        <strain evidence="2">cv. B73</strain>
    </source>
</reference>
<evidence type="ECO:0000313" key="2">
    <source>
        <dbReference type="EnsemblPlants" id="Zm00001eb059080_P001"/>
    </source>
</evidence>
<protein>
    <submittedName>
        <fullName evidence="2">Uncharacterized protein</fullName>
    </submittedName>
</protein>
<proteinExistence type="predicted"/>
<reference evidence="2" key="2">
    <citation type="submission" date="2019-07" db="EMBL/GenBank/DDBJ databases">
        <authorList>
            <person name="Seetharam A."/>
            <person name="Woodhouse M."/>
            <person name="Cannon E."/>
        </authorList>
    </citation>
    <scope>NUCLEOTIDE SEQUENCE [LARGE SCALE GENOMIC DNA]</scope>
    <source>
        <strain evidence="2">cv. B73</strain>
    </source>
</reference>
<evidence type="ECO:0000256" key="1">
    <source>
        <dbReference type="SAM" id="MobiDB-lite"/>
    </source>
</evidence>
<keyword evidence="3" id="KW-1185">Reference proteome</keyword>